<dbReference type="GeneID" id="30411617"/>
<evidence type="ECO:0000313" key="2">
    <source>
        <dbReference type="Proteomes" id="UP000094707"/>
    </source>
</evidence>
<dbReference type="PATRIC" id="fig|129848.4.peg.770"/>
<name>A0A1D3L198_9EURY</name>
<dbReference type="EMBL" id="LT607756">
    <property type="protein sequence ID" value="SCG85335.1"/>
    <property type="molecule type" value="Genomic_DNA"/>
</dbReference>
<keyword evidence="2" id="KW-1185">Reference proteome</keyword>
<evidence type="ECO:0000313" key="1">
    <source>
        <dbReference type="EMBL" id="SCG85335.1"/>
    </source>
</evidence>
<dbReference type="RefSeq" id="WP_071906517.1">
    <property type="nucleotide sequence ID" value="NZ_LT607756.1"/>
</dbReference>
<sequence>MMNKKIIGVMALALVMIVGACPAFAASSASSTQQVTVSVDPTIAIAATWASGGNNSTISLGALTADGIQKTFAGGASGEQLYTYSNVAIDVYTKASGDLTDGSNTIALSNFLYKGGSTGTATAFSTTYAKMYNNWAKAPQGSYNVAPIELDLTVPFGTAPSNYTNTVYFSAVNAGNATGATTP</sequence>
<dbReference type="KEGG" id="mcub:MCBB_0764"/>
<organism evidence="1 2">
    <name type="scientific">Methanobacterium congolense</name>
    <dbReference type="NCBI Taxonomy" id="118062"/>
    <lineage>
        <taxon>Archaea</taxon>
        <taxon>Methanobacteriati</taxon>
        <taxon>Methanobacteriota</taxon>
        <taxon>Methanomada group</taxon>
        <taxon>Methanobacteria</taxon>
        <taxon>Methanobacteriales</taxon>
        <taxon>Methanobacteriaceae</taxon>
        <taxon>Methanobacterium</taxon>
    </lineage>
</organism>
<dbReference type="AlphaFoldDB" id="A0A1D3L198"/>
<accession>A0A1D3L198</accession>
<dbReference type="OrthoDB" id="81803at2157"/>
<protein>
    <submittedName>
        <fullName evidence="1">Uncharacterized protein</fullName>
    </submittedName>
</protein>
<dbReference type="Proteomes" id="UP000094707">
    <property type="component" value="Chromosome I"/>
</dbReference>
<proteinExistence type="predicted"/>
<dbReference type="PROSITE" id="PS51257">
    <property type="entry name" value="PROKAR_LIPOPROTEIN"/>
    <property type="match status" value="1"/>
</dbReference>
<reference evidence="1 2" key="1">
    <citation type="submission" date="2016-08" db="EMBL/GenBank/DDBJ databases">
        <authorList>
            <person name="Seilhamer J.J."/>
        </authorList>
    </citation>
    <scope>NUCLEOTIDE SEQUENCE [LARGE SCALE GENOMIC DNA]</scope>
    <source>
        <strain evidence="1">Buetzberg</strain>
    </source>
</reference>
<gene>
    <name evidence="1" type="ORF">MCBB_0764</name>
</gene>